<dbReference type="GO" id="GO:0003677">
    <property type="term" value="F:DNA binding"/>
    <property type="evidence" value="ECO:0007669"/>
    <property type="project" value="InterPro"/>
</dbReference>
<feature type="compositionally biased region" description="Basic and acidic residues" evidence="8">
    <location>
        <begin position="1359"/>
        <end position="1375"/>
    </location>
</feature>
<evidence type="ECO:0000259" key="11">
    <source>
        <dbReference type="Pfam" id="PF04561"/>
    </source>
</evidence>
<evidence type="ECO:0000256" key="1">
    <source>
        <dbReference type="ARBA" id="ARBA00006835"/>
    </source>
</evidence>
<dbReference type="InterPro" id="IPR007647">
    <property type="entry name" value="RNA_pol_Rpb2_5"/>
</dbReference>
<dbReference type="Pfam" id="PF04567">
    <property type="entry name" value="RNA_pol_Rpb2_5"/>
    <property type="match status" value="1"/>
</dbReference>
<name>A0A3G5ALK5_9VIRU</name>
<proteinExistence type="inferred from homology"/>
<accession>A0A3G5ALK5</accession>
<feature type="domain" description="DNA-directed RNA polymerase subunit 2 hybrid-binding" evidence="9">
    <location>
        <begin position="1158"/>
        <end position="1533"/>
    </location>
</feature>
<dbReference type="InterPro" id="IPR015712">
    <property type="entry name" value="DNA-dir_RNA_pol_su2"/>
</dbReference>
<dbReference type="SUPFAM" id="SSF64484">
    <property type="entry name" value="beta and beta-prime subunits of DNA dependent RNA-polymerase"/>
    <property type="match status" value="1"/>
</dbReference>
<feature type="domain" description="RNA polymerase Rpb2" evidence="10">
    <location>
        <begin position="1536"/>
        <end position="1627"/>
    </location>
</feature>
<keyword evidence="6" id="KW-0804">Transcription</keyword>
<dbReference type="InterPro" id="IPR014724">
    <property type="entry name" value="RNA_pol_RPB2_OB-fold"/>
</dbReference>
<evidence type="ECO:0000256" key="6">
    <source>
        <dbReference type="ARBA" id="ARBA00023163"/>
    </source>
</evidence>
<dbReference type="Gene3D" id="3.90.1800.10">
    <property type="entry name" value="RNA polymerase alpha subunit dimerisation domain"/>
    <property type="match status" value="1"/>
</dbReference>
<dbReference type="GO" id="GO:0000428">
    <property type="term" value="C:DNA-directed RNA polymerase complex"/>
    <property type="evidence" value="ECO:0007669"/>
    <property type="project" value="UniProtKB-KW"/>
</dbReference>
<evidence type="ECO:0000313" key="14">
    <source>
        <dbReference type="EMBL" id="AYV86859.1"/>
    </source>
</evidence>
<feature type="domain" description="RNA polymerase Rpb2" evidence="13">
    <location>
        <begin position="1085"/>
        <end position="1151"/>
    </location>
</feature>
<evidence type="ECO:0000256" key="4">
    <source>
        <dbReference type="ARBA" id="ARBA00022679"/>
    </source>
</evidence>
<dbReference type="Pfam" id="PF04565">
    <property type="entry name" value="RNA_pol_Rpb2_3"/>
    <property type="match status" value="1"/>
</dbReference>
<reference evidence="14" key="1">
    <citation type="submission" date="2018-10" db="EMBL/GenBank/DDBJ databases">
        <title>Hidden diversity of soil giant viruses.</title>
        <authorList>
            <person name="Schulz F."/>
            <person name="Alteio L."/>
            <person name="Goudeau D."/>
            <person name="Ryan E.M."/>
            <person name="Malmstrom R.R."/>
            <person name="Blanchard J."/>
            <person name="Woyke T."/>
        </authorList>
    </citation>
    <scope>NUCLEOTIDE SEQUENCE</scope>
    <source>
        <strain evidence="14">SYV1</strain>
    </source>
</reference>
<dbReference type="Gene3D" id="3.90.1100.10">
    <property type="match status" value="1"/>
</dbReference>
<dbReference type="EMBL" id="MK072517">
    <property type="protein sequence ID" value="AYV86859.1"/>
    <property type="molecule type" value="Genomic_DNA"/>
</dbReference>
<dbReference type="InterPro" id="IPR007120">
    <property type="entry name" value="DNA-dir_RNAP_su2_dom"/>
</dbReference>
<feature type="region of interest" description="Disordered" evidence="8">
    <location>
        <begin position="1359"/>
        <end position="1378"/>
    </location>
</feature>
<evidence type="ECO:0000259" key="9">
    <source>
        <dbReference type="Pfam" id="PF00562"/>
    </source>
</evidence>
<dbReference type="Pfam" id="PF04561">
    <property type="entry name" value="RNA_pol_Rpb2_2"/>
    <property type="match status" value="1"/>
</dbReference>
<dbReference type="InterPro" id="IPR037034">
    <property type="entry name" value="RNA_pol_Rpb2_2_sf"/>
</dbReference>
<keyword evidence="5" id="KW-0548">Nucleotidyltransferase</keyword>
<sequence length="1630" mass="185054">MGVDIIQEREDAAMEYVEDVVCRPCEPYKSDPSNLMHLSESDNLTESLLPFLTPDLQHLGLKIYHESRLRTDTKRLSADTLYSKTLINMIKNMEPIIVRNGKEWRRYSFKEVVILPPTTIRSDGQTERTVPLDCLAFDKGYTSDVYAFVKEEIFVMSCDDGSMVFDTRQMQQEKRRAAIEAATNEGIVTLNLYDNGELIELPVQKNKSKNNTLNTYSLPLLTFTLTPLSKKQIKSILTQLDVDPENSEVWRGHIDHEDAFLDRLHKTYKIDLFRLLQLSLMGEKAEFIIKQSIDVKNSTIESHTSDSSDASNKNKISDNSRIAFIGLAIGFPTDQLYQFSKKFEKRPLASIEDDRTKLHDLVNQGDFSLFDLFKFIRHLAPWVDIKLTLTDAELNQKLLEEDIQHQVDSTFTTQVNQIKTEHSEHDKVSDGNPTIELPIAASVSSNNSSPPVGGYILPPHLYTHAQQIERYGIKQQENMYPYVKLFDLHILVQSMLDNMNDGLGIEHSICNLDSGGYFITNSGIEKIIMFRHALVPNIVIKQYKKGNGKSLYFCECRSNHIDENRSSSTFFLNFIPDKLLTIDEETGKLTDVGRAVGRVSQLLQNIPFVLWMRALGIESSEDIQLLYQSICGGMKEKASFTEFQRKCLLRCIEDDHGIKTTHDAILRLGKAAGGKTATDQWFIGRKKLRTEVFPHIGKAAENSPLFEVQCRAKARFLCYMLHALFLVIEHTTEMDPHVSKKTNMYLTSKDSYFYRIFQSIEMMAPLIQQYLKPHFNKFIPQTILKRLDRGLDVNIYEIFYMSKISKNLNFNLSMGVWHATPGKKTNTGVSQNMARHNLVDTMSQHDKSMNPIHKDGKQIEPRLLPETGIGVACCVDSPEGESAGLHRQLAQFVHQTLYSDPTLLLGLLEDPLDWIATNGIVYSTDKGHAHTMPLVLKPDTVEYDRVIRDGNIVFWNVMINENPLYITTRPDALLEYIRYLRLNSGISSEISSFYEMGSDPWDVRLFSIADEQTLRPTGTLFQHEGQLYDPFQPSLNEAWCDQTKWLKEFTLHIHTHAARNVTQHWVARNLYKLRTIDISRCTNKDLHVMGLVEYLDVNEKRDCLIAVDAETFMKSVTEWEGYISLHKLKGRAARYPASKRTNTYTHVELDPSFIYGMCAAMIKFAPSNPPARLTFQAHMGKHAQGQATTNMKTHRIDTNFNELWYPERPLVGTDVQEALSTYKLSTSYNSCVAIEAGDNEEDSQEVNLCTSQIGFNASSVYKMFKGAERKHKNKLEKIGRFQADQCSSYKIGCDYSKLDERGIIREGSSVDKNTILIQKSLNGVDKSLCYRGTKPGVVDKVRVFYTDANLLVVKGRIRESRPSETGDKNASEHAQKGTIKTMQRRENMSYASETSIFPDVKFNPSAFISRMTFGMNKEGELGLIGAIQGMFMNASPFSKQYVKQLNKLDPAHAADPSREELQHFGEQLHALGRHPQGAQSCIDMRTGKRLKGANIWMGILAMQKLKQMACEKLRARGLGPVSYATRQPTDGKNNDGGLKTGGLELCSLISYGAAQVVWDKMLLSSDPTYVQNCQHCHNRCIFVRHMDFTYCFTCDKANSATNTLSSATFGLFCNELQAIGISIKLHTKPI</sequence>
<evidence type="ECO:0000259" key="10">
    <source>
        <dbReference type="Pfam" id="PF04560"/>
    </source>
</evidence>
<dbReference type="EC" id="2.7.7.6" evidence="2"/>
<dbReference type="Pfam" id="PF04560">
    <property type="entry name" value="RNA_pol_Rpb2_7"/>
    <property type="match status" value="1"/>
</dbReference>
<protein>
    <recommendedName>
        <fullName evidence="2">DNA-directed RNA polymerase</fullName>
        <ecNumber evidence="2">2.7.7.6</ecNumber>
    </recommendedName>
</protein>
<keyword evidence="3 14" id="KW-0240">DNA-directed RNA polymerase</keyword>
<feature type="domain" description="RNA polymerase Rpb2" evidence="11">
    <location>
        <begin position="602"/>
        <end position="727"/>
    </location>
</feature>
<dbReference type="GO" id="GO:0032549">
    <property type="term" value="F:ribonucleoside binding"/>
    <property type="evidence" value="ECO:0007669"/>
    <property type="project" value="InterPro"/>
</dbReference>
<evidence type="ECO:0000256" key="3">
    <source>
        <dbReference type="ARBA" id="ARBA00022478"/>
    </source>
</evidence>
<dbReference type="InterPro" id="IPR007642">
    <property type="entry name" value="RNA_pol_Rpb2_2"/>
</dbReference>
<dbReference type="GO" id="GO:0006351">
    <property type="term" value="P:DNA-templated transcription"/>
    <property type="evidence" value="ECO:0007669"/>
    <property type="project" value="InterPro"/>
</dbReference>
<organism evidence="14">
    <name type="scientific">Sylvanvirus sp</name>
    <dbReference type="NCBI Taxonomy" id="2487774"/>
    <lineage>
        <taxon>Viruses</taxon>
    </lineage>
</organism>
<comment type="catalytic activity">
    <reaction evidence="7">
        <text>RNA(n) + a ribonucleoside 5'-triphosphate = RNA(n+1) + diphosphate</text>
        <dbReference type="Rhea" id="RHEA:21248"/>
        <dbReference type="Rhea" id="RHEA-COMP:14527"/>
        <dbReference type="Rhea" id="RHEA-COMP:17342"/>
        <dbReference type="ChEBI" id="CHEBI:33019"/>
        <dbReference type="ChEBI" id="CHEBI:61557"/>
        <dbReference type="ChEBI" id="CHEBI:140395"/>
        <dbReference type="EC" id="2.7.7.6"/>
    </reaction>
</comment>
<evidence type="ECO:0000256" key="5">
    <source>
        <dbReference type="ARBA" id="ARBA00022695"/>
    </source>
</evidence>
<dbReference type="InterPro" id="IPR007645">
    <property type="entry name" value="RNA_pol_Rpb2_3"/>
</dbReference>
<dbReference type="InterPro" id="IPR007641">
    <property type="entry name" value="RNA_pol_Rpb2_7"/>
</dbReference>
<dbReference type="Pfam" id="PF00562">
    <property type="entry name" value="RNA_pol_Rpb2_6"/>
    <property type="match status" value="1"/>
</dbReference>
<comment type="similarity">
    <text evidence="1">Belongs to the RNA polymerase beta chain family.</text>
</comment>
<dbReference type="Gene3D" id="3.90.1110.10">
    <property type="entry name" value="RNA polymerase Rpb2, domain 2"/>
    <property type="match status" value="1"/>
</dbReference>
<evidence type="ECO:0000256" key="2">
    <source>
        <dbReference type="ARBA" id="ARBA00012418"/>
    </source>
</evidence>
<dbReference type="InterPro" id="IPR037033">
    <property type="entry name" value="DNA-dir_RNAP_su2_hyb_sf"/>
</dbReference>
<dbReference type="GO" id="GO:0003899">
    <property type="term" value="F:DNA-directed RNA polymerase activity"/>
    <property type="evidence" value="ECO:0007669"/>
    <property type="project" value="UniProtKB-EC"/>
</dbReference>
<evidence type="ECO:0000256" key="7">
    <source>
        <dbReference type="ARBA" id="ARBA00048552"/>
    </source>
</evidence>
<dbReference type="Gene3D" id="2.40.270.10">
    <property type="entry name" value="DNA-directed RNA polymerase, subunit 2, domain 6"/>
    <property type="match status" value="1"/>
</dbReference>
<feature type="domain" description="RNA polymerase Rpb2" evidence="12">
    <location>
        <begin position="831"/>
        <end position="893"/>
    </location>
</feature>
<evidence type="ECO:0000256" key="8">
    <source>
        <dbReference type="SAM" id="MobiDB-lite"/>
    </source>
</evidence>
<keyword evidence="4" id="KW-0808">Transferase</keyword>
<dbReference type="PANTHER" id="PTHR20856">
    <property type="entry name" value="DNA-DIRECTED RNA POLYMERASE I SUBUNIT 2"/>
    <property type="match status" value="1"/>
</dbReference>
<evidence type="ECO:0000259" key="12">
    <source>
        <dbReference type="Pfam" id="PF04565"/>
    </source>
</evidence>
<evidence type="ECO:0000259" key="13">
    <source>
        <dbReference type="Pfam" id="PF04567"/>
    </source>
</evidence>
<dbReference type="Gene3D" id="2.40.50.150">
    <property type="match status" value="1"/>
</dbReference>
<gene>
    <name evidence="14" type="ORF">Sylvanvirus11_22</name>
</gene>